<evidence type="ECO:0000256" key="1">
    <source>
        <dbReference type="SAM" id="MobiDB-lite"/>
    </source>
</evidence>
<dbReference type="EMBL" id="JASCZI010122327">
    <property type="protein sequence ID" value="MED6164128.1"/>
    <property type="molecule type" value="Genomic_DNA"/>
</dbReference>
<feature type="domain" description="Putative plant transposon protein" evidence="2">
    <location>
        <begin position="57"/>
        <end position="216"/>
    </location>
</feature>
<protein>
    <recommendedName>
        <fullName evidence="2">Putative plant transposon protein domain-containing protein</fullName>
    </recommendedName>
</protein>
<accession>A0ABU6UVS5</accession>
<feature type="compositionally biased region" description="Pro residues" evidence="1">
    <location>
        <begin position="454"/>
        <end position="469"/>
    </location>
</feature>
<keyword evidence="4" id="KW-1185">Reference proteome</keyword>
<evidence type="ECO:0000259" key="2">
    <source>
        <dbReference type="Pfam" id="PF20167"/>
    </source>
</evidence>
<dbReference type="Pfam" id="PF20167">
    <property type="entry name" value="Transposase_32"/>
    <property type="match status" value="1"/>
</dbReference>
<name>A0ABU6UVS5_9FABA</name>
<evidence type="ECO:0000313" key="3">
    <source>
        <dbReference type="EMBL" id="MED6164128.1"/>
    </source>
</evidence>
<proteinExistence type="predicted"/>
<dbReference type="InterPro" id="IPR046796">
    <property type="entry name" value="Transposase_32_dom"/>
</dbReference>
<feature type="region of interest" description="Disordered" evidence="1">
    <location>
        <begin position="435"/>
        <end position="469"/>
    </location>
</feature>
<gene>
    <name evidence="3" type="ORF">PIB30_086744</name>
</gene>
<dbReference type="Proteomes" id="UP001341840">
    <property type="component" value="Unassembled WGS sequence"/>
</dbReference>
<evidence type="ECO:0000313" key="4">
    <source>
        <dbReference type="Proteomes" id="UP001341840"/>
    </source>
</evidence>
<organism evidence="3 4">
    <name type="scientific">Stylosanthes scabra</name>
    <dbReference type="NCBI Taxonomy" id="79078"/>
    <lineage>
        <taxon>Eukaryota</taxon>
        <taxon>Viridiplantae</taxon>
        <taxon>Streptophyta</taxon>
        <taxon>Embryophyta</taxon>
        <taxon>Tracheophyta</taxon>
        <taxon>Spermatophyta</taxon>
        <taxon>Magnoliopsida</taxon>
        <taxon>eudicotyledons</taxon>
        <taxon>Gunneridae</taxon>
        <taxon>Pentapetalae</taxon>
        <taxon>rosids</taxon>
        <taxon>fabids</taxon>
        <taxon>Fabales</taxon>
        <taxon>Fabaceae</taxon>
        <taxon>Papilionoideae</taxon>
        <taxon>50 kb inversion clade</taxon>
        <taxon>dalbergioids sensu lato</taxon>
        <taxon>Dalbergieae</taxon>
        <taxon>Pterocarpus clade</taxon>
        <taxon>Stylosanthes</taxon>
    </lineage>
</organism>
<reference evidence="3 4" key="1">
    <citation type="journal article" date="2023" name="Plants (Basel)">
        <title>Bridging the Gap: Combining Genomics and Transcriptomics Approaches to Understand Stylosanthes scabra, an Orphan Legume from the Brazilian Caatinga.</title>
        <authorList>
            <person name="Ferreira-Neto J.R.C."/>
            <person name="da Silva M.D."/>
            <person name="Binneck E."/>
            <person name="de Melo N.F."/>
            <person name="da Silva R.H."/>
            <person name="de Melo A.L.T.M."/>
            <person name="Pandolfi V."/>
            <person name="Bustamante F.O."/>
            <person name="Brasileiro-Vidal A.C."/>
            <person name="Benko-Iseppon A.M."/>
        </authorList>
    </citation>
    <scope>NUCLEOTIDE SEQUENCE [LARGE SCALE GENOMIC DNA]</scope>
    <source>
        <tissue evidence="3">Leaves</tissue>
    </source>
</reference>
<sequence>MASSSSPVSVFDEHRFHKAHNEQLFESYARRRKVIPEVGFNLNEDEYPQIMEQIALRGWRRLAAPCTSISKLLVQEFYANAAVSDEEVAGRDELPYKSFVRGKEVNFSPSNIRRVMRFKRETAGAETDYNTRKAIDQRLNEVLRDLCVPGATWKMSSSQPAVPIQLRRTELQPLARGWQEFIIHSLVPTRNKSEVTTTRAILIHSIMQGEDDADVPLREFTRTPRIPELSYIIAKRIEIIRFPKNQPQQQQEDEEKMDQCLKRMEAILKKRTSSHHNKTSSHNNMFFQQIFYENMQKSQANYMEEVKQLKEKQEQIYNHNQRFHSQIWQEQEKLAKEFQEVRRSQLAQAVANNQRLEAERNMQLALERKGRDIVEIRKQVNLWTNNVSSKEAYACWAQKQANSNLSEISITQIPDIMRTNLEKGRPLFHGFLKSNYGASSSSQVDPEEPVPLRTAPPSPHFRPPHPPPN</sequence>
<comment type="caution">
    <text evidence="3">The sequence shown here is derived from an EMBL/GenBank/DDBJ whole genome shotgun (WGS) entry which is preliminary data.</text>
</comment>